<protein>
    <submittedName>
        <fullName evidence="3">Sugar nucleotide-binding protein</fullName>
    </submittedName>
</protein>
<dbReference type="Gene3D" id="3.40.50.720">
    <property type="entry name" value="NAD(P)-binding Rossmann-like Domain"/>
    <property type="match status" value="1"/>
</dbReference>
<feature type="domain" description="NAD-dependent epimerase/dehydratase" evidence="1">
    <location>
        <begin position="3"/>
        <end position="80"/>
    </location>
</feature>
<reference evidence="2" key="1">
    <citation type="submission" date="2019-11" db="EMBL/GenBank/DDBJ databases">
        <title>Spread of Macrolides and rifampicin resistant Rhodococcus equi in clinical isolates in the USA.</title>
        <authorList>
            <person name="Alvarez-Narvaez S."/>
            <person name="Huber L."/>
            <person name="Cohen N.D."/>
            <person name="Slovis N."/>
            <person name="Greiter M."/>
            <person name="Giguere S."/>
            <person name="Hart K."/>
        </authorList>
    </citation>
    <scope>NUCLEOTIDE SEQUENCE</scope>
    <source>
        <strain evidence="2">Lh_17</strain>
    </source>
</reference>
<comment type="caution">
    <text evidence="3">The sequence shown here is derived from an EMBL/GenBank/DDBJ whole genome shotgun (WGS) entry which is preliminary data.</text>
</comment>
<evidence type="ECO:0000313" key="2">
    <source>
        <dbReference type="EMBL" id="MBM4566679.1"/>
    </source>
</evidence>
<accession>A0A9Q2Z0W3</accession>
<gene>
    <name evidence="2" type="ORF">GS441_14865</name>
    <name evidence="3" type="ORF">GS882_15500</name>
    <name evidence="4" type="ORF">GS947_11070</name>
</gene>
<evidence type="ECO:0000313" key="4">
    <source>
        <dbReference type="EMBL" id="NKW42141.1"/>
    </source>
</evidence>
<dbReference type="Proteomes" id="UP000808906">
    <property type="component" value="Unassembled WGS sequence"/>
</dbReference>
<evidence type="ECO:0000313" key="3">
    <source>
        <dbReference type="EMBL" id="NKT79511.1"/>
    </source>
</evidence>
<dbReference type="EMBL" id="WVDC01000004">
    <property type="protein sequence ID" value="NKW42141.1"/>
    <property type="molecule type" value="Genomic_DNA"/>
</dbReference>
<dbReference type="EMBL" id="WVBC01000030">
    <property type="protein sequence ID" value="NKT79511.1"/>
    <property type="molecule type" value="Genomic_DNA"/>
</dbReference>
<evidence type="ECO:0000259" key="1">
    <source>
        <dbReference type="Pfam" id="PF01370"/>
    </source>
</evidence>
<organism evidence="3 5">
    <name type="scientific">Rhodococcus hoagii</name>
    <name type="common">Corynebacterium equii</name>
    <dbReference type="NCBI Taxonomy" id="43767"/>
    <lineage>
        <taxon>Bacteria</taxon>
        <taxon>Bacillati</taxon>
        <taxon>Actinomycetota</taxon>
        <taxon>Actinomycetes</taxon>
        <taxon>Mycobacteriales</taxon>
        <taxon>Nocardiaceae</taxon>
        <taxon>Prescottella</taxon>
    </lineage>
</organism>
<evidence type="ECO:0000313" key="5">
    <source>
        <dbReference type="Proteomes" id="UP000603463"/>
    </source>
</evidence>
<dbReference type="InterPro" id="IPR036291">
    <property type="entry name" value="NAD(P)-bd_dom_sf"/>
</dbReference>
<dbReference type="AlphaFoldDB" id="A0A9Q2Z0W3"/>
<dbReference type="Pfam" id="PF01370">
    <property type="entry name" value="Epimerase"/>
    <property type="match status" value="1"/>
</dbReference>
<sequence length="317" mass="32922">MRALVLGGYGAVGAPLVRHLRAAGIESSAAGRDAARADVQLDLADTGALEAAARAVDVVVNASGRENADVARAAVRAGAVFVDITATTSYSRELERIEGPVLLGVGLAPGLTGLLASEVAATGAGPVEILVGIGAGERHGAAAAEWTYRLLGERFDDPDGSPVRNFTRPQSISLPPAVSSEYRAFPAVRADFADQHVLTAGLGVPVRTYLRMDSRIATLGLATLTWVPALRSSAPTRMWGSDRWIALARNADGASRWATGRGQSEGTAAITAWAVARLAERPIARPTWLHDNATLAELRSSSAADAIEFGAVDGATR</sequence>
<dbReference type="SUPFAM" id="SSF51735">
    <property type="entry name" value="NAD(P)-binding Rossmann-fold domains"/>
    <property type="match status" value="1"/>
</dbReference>
<dbReference type="RefSeq" id="WP_084963279.1">
    <property type="nucleotide sequence ID" value="NZ_CP095477.1"/>
</dbReference>
<proteinExistence type="predicted"/>
<dbReference type="Proteomes" id="UP000603463">
    <property type="component" value="Unassembled WGS sequence"/>
</dbReference>
<dbReference type="Proteomes" id="UP000608063">
    <property type="component" value="Unassembled WGS sequence"/>
</dbReference>
<name>A0A9Q2Z0W3_RHOHA</name>
<reference evidence="3" key="2">
    <citation type="journal article" date="2020" name="Environ. Microbiol.">
        <title>The novel and transferable erm(51) gene confers Macrolides, Lincosamides, and Streptogramins B (MLSB) resistance to clonal Rhodococcus equi in the environment.</title>
        <authorList>
            <person name="Huber L."/>
            <person name="Giguere S."/>
            <person name="Slovis N.M."/>
            <person name="Alvarez-Narvaez S."/>
            <person name="Hart K.A."/>
            <person name="Greiter M."/>
            <person name="Morris E.R.A."/>
            <person name="Cohen N.D."/>
        </authorList>
    </citation>
    <scope>NUCLEOTIDE SEQUENCE</scope>
    <source>
        <strain evidence="3">Lh_116_1</strain>
        <strain evidence="4">Lh_16_1</strain>
    </source>
</reference>
<dbReference type="EMBL" id="WUXR01000006">
    <property type="protein sequence ID" value="MBM4566679.1"/>
    <property type="molecule type" value="Genomic_DNA"/>
</dbReference>
<dbReference type="InterPro" id="IPR001509">
    <property type="entry name" value="Epimerase_deHydtase"/>
</dbReference>